<evidence type="ECO:0000256" key="3">
    <source>
        <dbReference type="ARBA" id="ARBA00022512"/>
    </source>
</evidence>
<dbReference type="PRINTS" id="PR00081">
    <property type="entry name" value="GDHRDH"/>
</dbReference>
<dbReference type="SUPFAM" id="SSF51735">
    <property type="entry name" value="NAD(P)-binding Rossmann-fold domains"/>
    <property type="match status" value="1"/>
</dbReference>
<accession>A0ABQ0YHJ6</accession>
<dbReference type="PANTHER" id="PTHR42879:SF2">
    <property type="entry name" value="3-OXOACYL-[ACYL-CARRIER-PROTEIN] REDUCTASE FABG"/>
    <property type="match status" value="1"/>
</dbReference>
<evidence type="ECO:0000313" key="8">
    <source>
        <dbReference type="Proteomes" id="UP000325466"/>
    </source>
</evidence>
<comment type="subcellular location">
    <subcellularLocation>
        <location evidence="1">Secreted</location>
        <location evidence="1">Cell wall</location>
    </subcellularLocation>
</comment>
<name>A0ABQ0YHJ6_9NOCA</name>
<keyword evidence="3" id="KW-0964">Secreted</keyword>
<dbReference type="InterPro" id="IPR057326">
    <property type="entry name" value="KR_dom"/>
</dbReference>
<organism evidence="7 8">
    <name type="scientific">Rhodococcus aetherivorans</name>
    <dbReference type="NCBI Taxonomy" id="191292"/>
    <lineage>
        <taxon>Bacteria</taxon>
        <taxon>Bacillati</taxon>
        <taxon>Actinomycetota</taxon>
        <taxon>Actinomycetes</taxon>
        <taxon>Mycobacteriales</taxon>
        <taxon>Nocardiaceae</taxon>
        <taxon>Rhodococcus</taxon>
    </lineage>
</organism>
<evidence type="ECO:0000256" key="2">
    <source>
        <dbReference type="ARBA" id="ARBA00006484"/>
    </source>
</evidence>
<protein>
    <recommendedName>
        <fullName evidence="4">3-oxoacyl-[acyl-carrier-protein] reductase MabA</fullName>
    </recommendedName>
</protein>
<proteinExistence type="inferred from homology"/>
<dbReference type="PANTHER" id="PTHR42879">
    <property type="entry name" value="3-OXOACYL-(ACYL-CARRIER-PROTEIN) REDUCTASE"/>
    <property type="match status" value="1"/>
</dbReference>
<dbReference type="CDD" id="cd05233">
    <property type="entry name" value="SDR_c"/>
    <property type="match status" value="1"/>
</dbReference>
<gene>
    <name evidence="7" type="ORF">RAJCM14343_1267</name>
</gene>
<dbReference type="Gene3D" id="3.40.50.720">
    <property type="entry name" value="NAD(P)-binding Rossmann-like Domain"/>
    <property type="match status" value="1"/>
</dbReference>
<evidence type="ECO:0000256" key="1">
    <source>
        <dbReference type="ARBA" id="ARBA00004191"/>
    </source>
</evidence>
<comment type="catalytic activity">
    <reaction evidence="5">
        <text>a (3R)-hydroxyacyl-[ACP] + NADP(+) = a 3-oxoacyl-[ACP] + NADPH + H(+)</text>
        <dbReference type="Rhea" id="RHEA:17397"/>
        <dbReference type="Rhea" id="RHEA-COMP:9916"/>
        <dbReference type="Rhea" id="RHEA-COMP:9945"/>
        <dbReference type="ChEBI" id="CHEBI:15378"/>
        <dbReference type="ChEBI" id="CHEBI:57783"/>
        <dbReference type="ChEBI" id="CHEBI:58349"/>
        <dbReference type="ChEBI" id="CHEBI:78776"/>
        <dbReference type="ChEBI" id="CHEBI:78827"/>
        <dbReference type="EC" id="1.1.1.100"/>
    </reaction>
    <physiologicalReaction direction="right-to-left" evidence="5">
        <dbReference type="Rhea" id="RHEA:17399"/>
    </physiologicalReaction>
</comment>
<feature type="domain" description="Ketoreductase" evidence="6">
    <location>
        <begin position="15"/>
        <end position="201"/>
    </location>
</feature>
<evidence type="ECO:0000259" key="6">
    <source>
        <dbReference type="SMART" id="SM00822"/>
    </source>
</evidence>
<evidence type="ECO:0000256" key="5">
    <source>
        <dbReference type="ARBA" id="ARBA00047400"/>
    </source>
</evidence>
<dbReference type="SMART" id="SM00822">
    <property type="entry name" value="PKS_KR"/>
    <property type="match status" value="1"/>
</dbReference>
<dbReference type="InterPro" id="IPR036291">
    <property type="entry name" value="NAD(P)-bd_dom_sf"/>
</dbReference>
<comment type="similarity">
    <text evidence="2">Belongs to the short-chain dehydrogenases/reductases (SDR) family.</text>
</comment>
<dbReference type="GO" id="GO:0004316">
    <property type="term" value="F:3-oxoacyl-[acyl-carrier-protein] reductase (NADPH) activity"/>
    <property type="evidence" value="ECO:0007669"/>
    <property type="project" value="UniProtKB-EC"/>
</dbReference>
<dbReference type="InterPro" id="IPR002347">
    <property type="entry name" value="SDR_fam"/>
</dbReference>
<dbReference type="Pfam" id="PF13561">
    <property type="entry name" value="adh_short_C2"/>
    <property type="match status" value="1"/>
</dbReference>
<evidence type="ECO:0000313" key="7">
    <source>
        <dbReference type="EMBL" id="GES36018.1"/>
    </source>
</evidence>
<dbReference type="EMBL" id="BLAH01000038">
    <property type="protein sequence ID" value="GES36018.1"/>
    <property type="molecule type" value="Genomic_DNA"/>
</dbReference>
<keyword evidence="8" id="KW-1185">Reference proteome</keyword>
<keyword evidence="7" id="KW-0560">Oxidoreductase</keyword>
<comment type="caution">
    <text evidence="7">The sequence shown here is derived from an EMBL/GenBank/DDBJ whole genome shotgun (WGS) entry which is preliminary data.</text>
</comment>
<evidence type="ECO:0000256" key="4">
    <source>
        <dbReference type="ARBA" id="ARBA00040781"/>
    </source>
</evidence>
<dbReference type="InterPro" id="IPR050259">
    <property type="entry name" value="SDR"/>
</dbReference>
<reference evidence="7 8" key="1">
    <citation type="journal article" date="2018" name="Biodegradation">
        <title>1,4-Dioxane degradation characteristics of Rhodococcus aetherivorans JCM 14343.</title>
        <authorList>
            <person name="Inoue D."/>
            <person name="Tsunoda T."/>
            <person name="Yamamoto N."/>
            <person name="Ike M."/>
            <person name="Sei K."/>
        </authorList>
    </citation>
    <scope>NUCLEOTIDE SEQUENCE [LARGE SCALE GENOMIC DNA]</scope>
    <source>
        <strain evidence="7 8">JCM 14343</strain>
    </source>
</reference>
<dbReference type="Proteomes" id="UP000325466">
    <property type="component" value="Unassembled WGS sequence"/>
</dbReference>
<sequence length="263" mass="26990">MPSFGVHTPEFPSTGCAVVFGATGGIGAATAGLLAERGCDVVLTYRSREADAEKLAGSIRELGRNATALSCDVTDRESVAAVVDAALAEHGRIHTVVSAAGLVFRTRPLIEFTDDEFAGVIQTDVLGFFNIAKATVPALRAGGGGSITALITTAVDRTVPTDALSATPKAAVAMMMRMLATEEAAHGIRANAVGPGVVEGGMVPPMRDADQVTRDLLELAVGQTPLARLALPEEIAEAIAFLASSKASYITGQRLMVDGGLAT</sequence>
<keyword evidence="3" id="KW-0134">Cell wall</keyword>